<feature type="transmembrane region" description="Helical" evidence="9">
    <location>
        <begin position="165"/>
        <end position="187"/>
    </location>
</feature>
<dbReference type="GO" id="GO:0005886">
    <property type="term" value="C:plasma membrane"/>
    <property type="evidence" value="ECO:0007669"/>
    <property type="project" value="UniProtKB-SubCell"/>
</dbReference>
<keyword evidence="2" id="KW-0813">Transport</keyword>
<dbReference type="PANTHER" id="PTHR42718:SF46">
    <property type="entry name" value="BLR6921 PROTEIN"/>
    <property type="match status" value="1"/>
</dbReference>
<feature type="transmembrane region" description="Helical" evidence="9">
    <location>
        <begin position="358"/>
        <end position="377"/>
    </location>
</feature>
<feature type="transmembrane region" description="Helical" evidence="9">
    <location>
        <begin position="470"/>
        <end position="490"/>
    </location>
</feature>
<evidence type="ECO:0000256" key="7">
    <source>
        <dbReference type="ARBA" id="ARBA00023251"/>
    </source>
</evidence>
<name>A0A5P2AXZ2_STRVZ</name>
<evidence type="ECO:0000256" key="9">
    <source>
        <dbReference type="SAM" id="Phobius"/>
    </source>
</evidence>
<feature type="transmembrane region" description="Helical" evidence="9">
    <location>
        <begin position="252"/>
        <end position="272"/>
    </location>
</feature>
<feature type="transmembrane region" description="Helical" evidence="9">
    <location>
        <begin position="332"/>
        <end position="351"/>
    </location>
</feature>
<sequence>MSIDARETARDTRIASPEAPVRPSPVTPKAPAAGKRGLILAVVAVAQLVCVLDSTIANVMLPQLRADLGLSTSGLQWVMNIYILLFGGLMLLGGRLTDVFPRRTMLVTGIGLFTLGSLAAATADSGGMLLAGRGIQGIGAAVLSPAALSILVTTYPEPGERAKALGIWGTVMGVGASLGTLLGGAITDINWRWAFLINLPIGLLLIAAAYAYVPKIARSGSRPPADVLGGTTGTLGLLALVFGIVTAGEDGWTDPIAGAALAAAAVLLTVFVRVESKAKAPLLPLGLLRRRSVATGTIAQLITAGLMLPSFFMLPQYMQLGLGYSPMEVGLAYIPTCLAMLVVSGAVPVLIAKFGPRVPYVIGTVLLAVMLVLMLGAETTSSYWALLLPVTALLGVGLVLCVMTAPVVGTADASDADAGTTSAVLNASSEIGGALALAITATVVGSRLTELTAQGVGTAQAFTEALQRGFLVMFLWVAANVVIGLFGFAGRPATEAAPKS</sequence>
<dbReference type="Pfam" id="PF07690">
    <property type="entry name" value="MFS_1"/>
    <property type="match status" value="1"/>
</dbReference>
<reference evidence="11 12" key="1">
    <citation type="submission" date="2018-05" db="EMBL/GenBank/DDBJ databases">
        <title>Streptomyces venezuelae.</title>
        <authorList>
            <person name="Kim W."/>
            <person name="Lee N."/>
            <person name="Cho B.-K."/>
        </authorList>
    </citation>
    <scope>NUCLEOTIDE SEQUENCE [LARGE SCALE GENOMIC DNA]</scope>
    <source>
        <strain evidence="11 12">ATCC 15068</strain>
    </source>
</reference>
<dbReference type="PANTHER" id="PTHR42718">
    <property type="entry name" value="MAJOR FACILITATOR SUPERFAMILY MULTIDRUG TRANSPORTER MFSC"/>
    <property type="match status" value="1"/>
</dbReference>
<feature type="transmembrane region" description="Helical" evidence="9">
    <location>
        <begin position="383"/>
        <end position="405"/>
    </location>
</feature>
<dbReference type="RefSeq" id="WP_150270846.1">
    <property type="nucleotide sequence ID" value="NZ_CP029194.1"/>
</dbReference>
<proteinExistence type="predicted"/>
<keyword evidence="6 9" id="KW-0472">Membrane</keyword>
<feature type="domain" description="Major facilitator superfamily (MFS) profile" evidence="10">
    <location>
        <begin position="39"/>
        <end position="495"/>
    </location>
</feature>
<comment type="subcellular location">
    <subcellularLocation>
        <location evidence="1">Cell membrane</location>
        <topology evidence="1">Multi-pass membrane protein</topology>
    </subcellularLocation>
</comment>
<gene>
    <name evidence="11" type="ORF">DEJ46_28400</name>
</gene>
<organism evidence="11 12">
    <name type="scientific">Streptomyces venezuelae</name>
    <dbReference type="NCBI Taxonomy" id="54571"/>
    <lineage>
        <taxon>Bacteria</taxon>
        <taxon>Bacillati</taxon>
        <taxon>Actinomycetota</taxon>
        <taxon>Actinomycetes</taxon>
        <taxon>Kitasatosporales</taxon>
        <taxon>Streptomycetaceae</taxon>
        <taxon>Streptomyces</taxon>
    </lineage>
</organism>
<evidence type="ECO:0000256" key="6">
    <source>
        <dbReference type="ARBA" id="ARBA00023136"/>
    </source>
</evidence>
<dbReference type="GO" id="GO:0022857">
    <property type="term" value="F:transmembrane transporter activity"/>
    <property type="evidence" value="ECO:0007669"/>
    <property type="project" value="InterPro"/>
</dbReference>
<dbReference type="InterPro" id="IPR020846">
    <property type="entry name" value="MFS_dom"/>
</dbReference>
<evidence type="ECO:0000313" key="12">
    <source>
        <dbReference type="Proteomes" id="UP000324106"/>
    </source>
</evidence>
<feature type="transmembrane region" description="Helical" evidence="9">
    <location>
        <begin position="225"/>
        <end position="246"/>
    </location>
</feature>
<dbReference type="InterPro" id="IPR011701">
    <property type="entry name" value="MFS"/>
</dbReference>
<feature type="region of interest" description="Disordered" evidence="8">
    <location>
        <begin position="1"/>
        <end position="32"/>
    </location>
</feature>
<feature type="transmembrane region" description="Helical" evidence="9">
    <location>
        <begin position="73"/>
        <end position="92"/>
    </location>
</feature>
<dbReference type="SUPFAM" id="SSF103473">
    <property type="entry name" value="MFS general substrate transporter"/>
    <property type="match status" value="1"/>
</dbReference>
<evidence type="ECO:0000259" key="10">
    <source>
        <dbReference type="PROSITE" id="PS50850"/>
    </source>
</evidence>
<dbReference type="Gene3D" id="1.20.1720.10">
    <property type="entry name" value="Multidrug resistance protein D"/>
    <property type="match status" value="1"/>
</dbReference>
<feature type="transmembrane region" description="Helical" evidence="9">
    <location>
        <begin position="293"/>
        <end position="312"/>
    </location>
</feature>
<dbReference type="GO" id="GO:0046677">
    <property type="term" value="P:response to antibiotic"/>
    <property type="evidence" value="ECO:0007669"/>
    <property type="project" value="UniProtKB-KW"/>
</dbReference>
<feature type="compositionally biased region" description="Basic and acidic residues" evidence="8">
    <location>
        <begin position="1"/>
        <end position="13"/>
    </location>
</feature>
<dbReference type="PROSITE" id="PS50850">
    <property type="entry name" value="MFS"/>
    <property type="match status" value="1"/>
</dbReference>
<evidence type="ECO:0000256" key="2">
    <source>
        <dbReference type="ARBA" id="ARBA00022448"/>
    </source>
</evidence>
<keyword evidence="4 9" id="KW-0812">Transmembrane</keyword>
<dbReference type="Proteomes" id="UP000324106">
    <property type="component" value="Chromosome"/>
</dbReference>
<keyword evidence="3" id="KW-1003">Cell membrane</keyword>
<dbReference type="OrthoDB" id="4080117at2"/>
<evidence type="ECO:0000256" key="5">
    <source>
        <dbReference type="ARBA" id="ARBA00022989"/>
    </source>
</evidence>
<dbReference type="Gene3D" id="1.20.1250.20">
    <property type="entry name" value="MFS general substrate transporter like domains"/>
    <property type="match status" value="1"/>
</dbReference>
<feature type="transmembrane region" description="Helical" evidence="9">
    <location>
        <begin position="38"/>
        <end position="61"/>
    </location>
</feature>
<evidence type="ECO:0000313" key="11">
    <source>
        <dbReference type="EMBL" id="QES22540.1"/>
    </source>
</evidence>
<evidence type="ECO:0000256" key="3">
    <source>
        <dbReference type="ARBA" id="ARBA00022475"/>
    </source>
</evidence>
<evidence type="ECO:0000256" key="1">
    <source>
        <dbReference type="ARBA" id="ARBA00004651"/>
    </source>
</evidence>
<dbReference type="CDD" id="cd17321">
    <property type="entry name" value="MFS_MMR_MDR_like"/>
    <property type="match status" value="1"/>
</dbReference>
<keyword evidence="7" id="KW-0046">Antibiotic resistance</keyword>
<dbReference type="InterPro" id="IPR036259">
    <property type="entry name" value="MFS_trans_sf"/>
</dbReference>
<dbReference type="PRINTS" id="PR01036">
    <property type="entry name" value="TCRTETB"/>
</dbReference>
<feature type="transmembrane region" description="Helical" evidence="9">
    <location>
        <begin position="193"/>
        <end position="213"/>
    </location>
</feature>
<dbReference type="EMBL" id="CP029194">
    <property type="protein sequence ID" value="QES22540.1"/>
    <property type="molecule type" value="Genomic_DNA"/>
</dbReference>
<keyword evidence="5 9" id="KW-1133">Transmembrane helix</keyword>
<dbReference type="AlphaFoldDB" id="A0A5P2AXZ2"/>
<feature type="transmembrane region" description="Helical" evidence="9">
    <location>
        <begin position="104"/>
        <end position="123"/>
    </location>
</feature>
<evidence type="ECO:0000256" key="8">
    <source>
        <dbReference type="SAM" id="MobiDB-lite"/>
    </source>
</evidence>
<feature type="transmembrane region" description="Helical" evidence="9">
    <location>
        <begin position="135"/>
        <end position="153"/>
    </location>
</feature>
<accession>A0A5P2AXZ2</accession>
<evidence type="ECO:0000256" key="4">
    <source>
        <dbReference type="ARBA" id="ARBA00022692"/>
    </source>
</evidence>
<protein>
    <submittedName>
        <fullName evidence="11">MFS transporter</fullName>
    </submittedName>
</protein>